<dbReference type="GO" id="GO:0005829">
    <property type="term" value="C:cytosol"/>
    <property type="evidence" value="ECO:0007669"/>
    <property type="project" value="TreeGrafter"/>
</dbReference>
<accession>F8V7J9</accession>
<dbReference type="SFLD" id="SFLDG01140">
    <property type="entry name" value="C2.B:_Phosphomannomutase_and_P"/>
    <property type="match status" value="1"/>
</dbReference>
<feature type="binding site" evidence="11">
    <location>
        <position position="134"/>
    </location>
    <ligand>
        <name>alpha-D-mannose 1-phosphate</name>
        <dbReference type="ChEBI" id="CHEBI:58409"/>
    </ligand>
</feature>
<feature type="binding site" evidence="12">
    <location>
        <position position="221"/>
    </location>
    <ligand>
        <name>Mg(2+)</name>
        <dbReference type="ChEBI" id="CHEBI:18420"/>
        <label>1</label>
    </ligand>
</feature>
<feature type="non-terminal residue" evidence="14">
    <location>
        <position position="256"/>
    </location>
</feature>
<evidence type="ECO:0000256" key="11">
    <source>
        <dbReference type="PIRSR" id="PIRSR605002-2"/>
    </source>
</evidence>
<keyword evidence="7 12" id="KW-0479">Metal-binding</keyword>
<dbReference type="Gene3D" id="3.30.1240.20">
    <property type="match status" value="1"/>
</dbReference>
<dbReference type="OrthoDB" id="10264771at2759"/>
<evidence type="ECO:0000256" key="13">
    <source>
        <dbReference type="RuleBase" id="RU361118"/>
    </source>
</evidence>
<evidence type="ECO:0000256" key="3">
    <source>
        <dbReference type="ARBA" id="ARBA00009736"/>
    </source>
</evidence>
<dbReference type="GO" id="GO:0046872">
    <property type="term" value="F:metal ion binding"/>
    <property type="evidence" value="ECO:0007669"/>
    <property type="project" value="UniProtKB-KW"/>
</dbReference>
<keyword evidence="9 13" id="KW-0413">Isomerase</keyword>
<dbReference type="Proteomes" id="UP001059546">
    <property type="component" value="Chromosome V"/>
</dbReference>
<dbReference type="GO" id="GO:0006013">
    <property type="term" value="P:mannose metabolic process"/>
    <property type="evidence" value="ECO:0007669"/>
    <property type="project" value="TreeGrafter"/>
</dbReference>
<evidence type="ECO:0000256" key="8">
    <source>
        <dbReference type="ARBA" id="ARBA00022842"/>
    </source>
</evidence>
<comment type="similarity">
    <text evidence="3 13">Belongs to the eukaryotic PMM family.</text>
</comment>
<feature type="binding site" evidence="11">
    <location>
        <position position="141"/>
    </location>
    <ligand>
        <name>alpha-D-mannose 1-phosphate</name>
        <dbReference type="ChEBI" id="CHEBI:58409"/>
    </ligand>
</feature>
<comment type="pathway">
    <text evidence="2 13">Nucleotide-sugar biosynthesis; GDP-alpha-D-mannose biosynthesis; alpha-D-mannose 1-phosphate from D-fructose 6-phosphate: step 2/2.</text>
</comment>
<dbReference type="PANTHER" id="PTHR10466">
    <property type="entry name" value="PHOSPHOMANNOMUTASE"/>
    <property type="match status" value="1"/>
</dbReference>
<comment type="subcellular location">
    <subcellularLocation>
        <location evidence="1 13">Cytoplasm</location>
    </subcellularLocation>
</comment>
<evidence type="ECO:0000313" key="15">
    <source>
        <dbReference type="EMBL" id="UTX43117.1"/>
    </source>
</evidence>
<reference evidence="15" key="2">
    <citation type="submission" date="2021-05" db="EMBL/GenBank/DDBJ databases">
        <title>Encephalitozoon hellem ATCC 50604 Complete Genome.</title>
        <authorList>
            <person name="Mascarenhas dos Santos A.C."/>
            <person name="Julian A.T."/>
            <person name="Pombert J.-F."/>
        </authorList>
    </citation>
    <scope>NUCLEOTIDE SEQUENCE</scope>
    <source>
        <strain evidence="15">ATCC 50604</strain>
    </source>
</reference>
<reference evidence="14" key="1">
    <citation type="submission" date="2011-05" db="EMBL/GenBank/DDBJ databases">
        <title>Acquisition of an animal gene by microsporidian intracellular parasites.</title>
        <authorList>
            <person name="Selman M."/>
            <person name="Pombert J.-F."/>
            <person name="Solter L."/>
            <person name="Farinelli L."/>
            <person name="Weiss L."/>
            <person name="Keeling P."/>
            <person name="Corradi N."/>
        </authorList>
    </citation>
    <scope>NUCLEOTIDE SEQUENCE</scope>
</reference>
<dbReference type="SFLD" id="SFLDG01143">
    <property type="entry name" value="C2.B.3:_Phosphomannomutase_Lik"/>
    <property type="match status" value="1"/>
</dbReference>
<dbReference type="PANTHER" id="PTHR10466:SF0">
    <property type="entry name" value="PHOSPHOMANNOMUTASE"/>
    <property type="match status" value="1"/>
</dbReference>
<evidence type="ECO:0000256" key="6">
    <source>
        <dbReference type="ARBA" id="ARBA00022490"/>
    </source>
</evidence>
<dbReference type="EMBL" id="CP075151">
    <property type="protein sequence ID" value="UTX43117.1"/>
    <property type="molecule type" value="Genomic_DNA"/>
</dbReference>
<comment type="subunit">
    <text evidence="4 13">Homodimer.</text>
</comment>
<dbReference type="InterPro" id="IPR036412">
    <property type="entry name" value="HAD-like_sf"/>
</dbReference>
<dbReference type="UniPathway" id="UPA00126">
    <property type="reaction ID" value="UER00424"/>
</dbReference>
<dbReference type="GO" id="GO:0006487">
    <property type="term" value="P:protein N-linked glycosylation"/>
    <property type="evidence" value="ECO:0007669"/>
    <property type="project" value="TreeGrafter"/>
</dbReference>
<dbReference type="CDD" id="cd02585">
    <property type="entry name" value="HAD_PMM"/>
    <property type="match status" value="1"/>
</dbReference>
<dbReference type="EMBL" id="CP119066">
    <property type="protein sequence ID" value="WEL38574.1"/>
    <property type="molecule type" value="Genomic_DNA"/>
</dbReference>
<feature type="binding site" evidence="12">
    <location>
        <position position="12"/>
    </location>
    <ligand>
        <name>Mg(2+)</name>
        <dbReference type="ChEBI" id="CHEBI:18420"/>
        <label>1</label>
    </ligand>
</feature>
<dbReference type="SUPFAM" id="SSF56784">
    <property type="entry name" value="HAD-like"/>
    <property type="match status" value="1"/>
</dbReference>
<comment type="function">
    <text evidence="13">Involved in the synthesis of the GDP-mannose and dolichol-phosphate-mannose required for a number of critical mannosyl transfer reactions.</text>
</comment>
<feature type="binding site" evidence="11">
    <location>
        <position position="123"/>
    </location>
    <ligand>
        <name>alpha-D-mannose 1-phosphate</name>
        <dbReference type="ChEBI" id="CHEBI:58409"/>
    </ligand>
</feature>
<evidence type="ECO:0000256" key="4">
    <source>
        <dbReference type="ARBA" id="ARBA00011738"/>
    </source>
</evidence>
<evidence type="ECO:0000256" key="10">
    <source>
        <dbReference type="PIRSR" id="PIRSR605002-1"/>
    </source>
</evidence>
<feature type="active site" description="Nucleophile" evidence="10">
    <location>
        <position position="12"/>
    </location>
</feature>
<dbReference type="VEuPathDB" id="MicrosporidiaDB:KMI_05g08180"/>
<feature type="binding site" evidence="12">
    <location>
        <position position="209"/>
    </location>
    <ligand>
        <name>Mg(2+)</name>
        <dbReference type="ChEBI" id="CHEBI:18420"/>
        <label>1</label>
    </ligand>
</feature>
<keyword evidence="6 13" id="KW-0963">Cytoplasm</keyword>
<reference evidence="16 17" key="3">
    <citation type="submission" date="2023-02" db="EMBL/GenBank/DDBJ databases">
        <title>Encephalitozoon hellem ATCC 50451 complete genome.</title>
        <authorList>
            <person name="Mascarenhas dos Santos A.C."/>
            <person name="Julian A.T."/>
            <person name="Pombert J.-F."/>
        </authorList>
    </citation>
    <scope>NUCLEOTIDE SEQUENCE [LARGE SCALE GENOMIC DNA]</scope>
    <source>
        <strain evidence="16 17">ATCC 50451</strain>
    </source>
</reference>
<dbReference type="Proteomes" id="UP001217963">
    <property type="component" value="Chromosome V"/>
</dbReference>
<evidence type="ECO:0000256" key="9">
    <source>
        <dbReference type="ARBA" id="ARBA00023235"/>
    </source>
</evidence>
<feature type="binding site" evidence="11">
    <location>
        <position position="179"/>
    </location>
    <ligand>
        <name>alpha-D-mannose 1-phosphate</name>
        <dbReference type="ChEBI" id="CHEBI:58409"/>
    </ligand>
</feature>
<evidence type="ECO:0000313" key="17">
    <source>
        <dbReference type="Proteomes" id="UP001217963"/>
    </source>
</evidence>
<dbReference type="InterPro" id="IPR005002">
    <property type="entry name" value="PMM"/>
</dbReference>
<name>F8V7J9_ENCHE</name>
<keyword evidence="8 12" id="KW-0460">Magnesium</keyword>
<evidence type="ECO:0000256" key="1">
    <source>
        <dbReference type="ARBA" id="ARBA00004496"/>
    </source>
</evidence>
<dbReference type="InterPro" id="IPR006379">
    <property type="entry name" value="HAD-SF_hydro_IIB"/>
</dbReference>
<evidence type="ECO:0000313" key="16">
    <source>
        <dbReference type="EMBL" id="WEL38574.1"/>
    </source>
</evidence>
<comment type="catalytic activity">
    <reaction evidence="13">
        <text>alpha-D-mannose 1-phosphate = D-mannose 6-phosphate</text>
        <dbReference type="Rhea" id="RHEA:11140"/>
        <dbReference type="ChEBI" id="CHEBI:58409"/>
        <dbReference type="ChEBI" id="CHEBI:58735"/>
        <dbReference type="EC" id="5.4.2.8"/>
    </reaction>
</comment>
<evidence type="ECO:0000256" key="7">
    <source>
        <dbReference type="ARBA" id="ARBA00022723"/>
    </source>
</evidence>
<keyword evidence="17" id="KW-1185">Reference proteome</keyword>
<dbReference type="AlphaFoldDB" id="F8V7J9"/>
<dbReference type="Pfam" id="PF03332">
    <property type="entry name" value="PMM"/>
    <property type="match status" value="1"/>
</dbReference>
<gene>
    <name evidence="14" type="ORF">94575302</name>
    <name evidence="15" type="ORF">GPU96_05g08560</name>
    <name evidence="16" type="ORF">PFJ87_05g00420</name>
</gene>
<feature type="binding site" evidence="12">
    <location>
        <position position="14"/>
    </location>
    <ligand>
        <name>Mg(2+)</name>
        <dbReference type="ChEBI" id="CHEBI:18420"/>
        <label>1</label>
    </ligand>
</feature>
<dbReference type="GO" id="GO:0004615">
    <property type="term" value="F:phosphomannomutase activity"/>
    <property type="evidence" value="ECO:0007669"/>
    <property type="project" value="UniProtKB-EC"/>
</dbReference>
<dbReference type="Gene3D" id="3.40.50.1000">
    <property type="entry name" value="HAD superfamily/HAD-like"/>
    <property type="match status" value="1"/>
</dbReference>
<evidence type="ECO:0000256" key="2">
    <source>
        <dbReference type="ARBA" id="ARBA00004699"/>
    </source>
</evidence>
<dbReference type="EMBL" id="JN039401">
    <property type="protein sequence ID" value="AEI69261.1"/>
    <property type="molecule type" value="Genomic_DNA"/>
</dbReference>
<comment type="cofactor">
    <cofactor evidence="12">
        <name>Mg(2+)</name>
        <dbReference type="ChEBI" id="CHEBI:18420"/>
    </cofactor>
</comment>
<dbReference type="EC" id="5.4.2.8" evidence="5 13"/>
<evidence type="ECO:0000256" key="5">
    <source>
        <dbReference type="ARBA" id="ARBA00012730"/>
    </source>
</evidence>
<evidence type="ECO:0000313" key="14">
    <source>
        <dbReference type="EMBL" id="AEI69261.1"/>
    </source>
</evidence>
<dbReference type="InterPro" id="IPR023214">
    <property type="entry name" value="HAD_sf"/>
</dbReference>
<sequence length="256" mass="30056">MERDGKTIFLFDVDGTLSESRALMTEKMRRMLEMLKKKTLIGFVGGSDLEKQREQIGDNLLELFDYGFPENGVSFYKNKTLKSQEKIIDVLGKKFYKEFEEFVLEYINKMDIPVKRSKFIEYRNSMINVSPVGRDCTREERKQFFELDKKEKFREKMVEAMRERFKDSCLVFSIGGQISIDCFPRGWDKTYCLRHIKDEGIENVYFFGDMTMEGGNDYEIFNHKDVNGTTVKNPDDTYLKVDQKLKEIGLGGLNEN</sequence>
<feature type="binding site" evidence="11">
    <location>
        <position position="21"/>
    </location>
    <ligand>
        <name>alpha-D-mannose 1-phosphate</name>
        <dbReference type="ChEBI" id="CHEBI:58409"/>
    </ligand>
</feature>
<feature type="binding site" evidence="11">
    <location>
        <position position="181"/>
    </location>
    <ligand>
        <name>alpha-D-mannose 1-phosphate</name>
        <dbReference type="ChEBI" id="CHEBI:58409"/>
    </ligand>
</feature>
<organism evidence="14">
    <name type="scientific">Encephalitozoon hellem</name>
    <name type="common">Microsporidian parasite</name>
    <dbReference type="NCBI Taxonomy" id="27973"/>
    <lineage>
        <taxon>Eukaryota</taxon>
        <taxon>Fungi</taxon>
        <taxon>Fungi incertae sedis</taxon>
        <taxon>Microsporidia</taxon>
        <taxon>Unikaryonidae</taxon>
        <taxon>Encephalitozoon</taxon>
    </lineage>
</organism>
<dbReference type="FunFam" id="3.30.1240.20:FF:000001">
    <property type="entry name" value="Phosphomannomutase"/>
    <property type="match status" value="1"/>
</dbReference>
<protein>
    <recommendedName>
        <fullName evidence="5 13">Phosphomannomutase</fullName>
        <ecNumber evidence="5 13">5.4.2.8</ecNumber>
    </recommendedName>
</protein>
<proteinExistence type="inferred from homology"/>
<dbReference type="SFLD" id="SFLDS00003">
    <property type="entry name" value="Haloacid_Dehalogenase"/>
    <property type="match status" value="1"/>
</dbReference>
<evidence type="ECO:0000256" key="12">
    <source>
        <dbReference type="PIRSR" id="PIRSR605002-3"/>
    </source>
</evidence>
<dbReference type="NCBIfam" id="TIGR01484">
    <property type="entry name" value="HAD-SF-IIB"/>
    <property type="match status" value="1"/>
</dbReference>
<feature type="active site" description="Proton donor/acceptor" evidence="10">
    <location>
        <position position="14"/>
    </location>
</feature>
<dbReference type="VEuPathDB" id="MicrosporidiaDB:EHEL_050290"/>
<dbReference type="GO" id="GO:0009298">
    <property type="term" value="P:GDP-mannose biosynthetic process"/>
    <property type="evidence" value="ECO:0007669"/>
    <property type="project" value="UniProtKB-UniPathway"/>
</dbReference>
<dbReference type="InterPro" id="IPR043169">
    <property type="entry name" value="PMM_cap"/>
</dbReference>